<keyword evidence="12 14" id="KW-0472">Membrane</keyword>
<evidence type="ECO:0000256" key="3">
    <source>
        <dbReference type="ARBA" id="ARBA00006501"/>
    </source>
</evidence>
<gene>
    <name evidence="16" type="ORF">Lisr_0455</name>
</gene>
<keyword evidence="5 14" id="KW-1003">Cell membrane</keyword>
<evidence type="ECO:0000256" key="10">
    <source>
        <dbReference type="ARBA" id="ARBA00023002"/>
    </source>
</evidence>
<dbReference type="RefSeq" id="WP_058500842.1">
    <property type="nucleotide sequence ID" value="NZ_CAAAJA010000028.1"/>
</dbReference>
<dbReference type="PATRIC" id="fig|454.4.peg.476"/>
<feature type="transmembrane region" description="Helical" evidence="15">
    <location>
        <begin position="111"/>
        <end position="133"/>
    </location>
</feature>
<evidence type="ECO:0000256" key="14">
    <source>
        <dbReference type="PIRNR" id="PIRNR004638"/>
    </source>
</evidence>
<dbReference type="InterPro" id="IPR005265">
    <property type="entry name" value="HemJ-like"/>
</dbReference>
<protein>
    <recommendedName>
        <fullName evidence="4 14">Protoporphyrinogen IX oxidase</fullName>
        <ecNumber evidence="14">1.3.99.-</ecNumber>
    </recommendedName>
</protein>
<dbReference type="GO" id="GO:0070818">
    <property type="term" value="F:protoporphyrinogen oxidase activity"/>
    <property type="evidence" value="ECO:0007669"/>
    <property type="project" value="UniProtKB-UniRule"/>
</dbReference>
<evidence type="ECO:0000256" key="7">
    <source>
        <dbReference type="ARBA" id="ARBA00022692"/>
    </source>
</evidence>
<dbReference type="STRING" id="454.Lisr_0455"/>
<comment type="caution">
    <text evidence="16">The sequence shown here is derived from an EMBL/GenBank/DDBJ whole genome shotgun (WGS) entry which is preliminary data.</text>
</comment>
<feature type="transmembrane region" description="Helical" evidence="15">
    <location>
        <begin position="47"/>
        <end position="69"/>
    </location>
</feature>
<dbReference type="AlphaFoldDB" id="A0A0W0WID3"/>
<sequence>MRWLLLLHIAAMLCWCGVLIYLPALISGIAAQRINLQGEQVHLPRMIFNLILTPMALVAIISGTLVFAIKQIITFWLVIKLTLVVGLVICHTFNGWLILKMEKGAGKRLNVLCFLCGITSLILITSIISLVLAKPRLGVIL</sequence>
<evidence type="ECO:0000256" key="5">
    <source>
        <dbReference type="ARBA" id="ARBA00022475"/>
    </source>
</evidence>
<reference evidence="16 17" key="1">
    <citation type="submission" date="2015-11" db="EMBL/GenBank/DDBJ databases">
        <title>Genomic analysis of 38 Legionella species identifies large and diverse effector repertoires.</title>
        <authorList>
            <person name="Burstein D."/>
            <person name="Amaro F."/>
            <person name="Zusman T."/>
            <person name="Lifshitz Z."/>
            <person name="Cohen O."/>
            <person name="Gilbert J.A."/>
            <person name="Pupko T."/>
            <person name="Shuman H.A."/>
            <person name="Segal G."/>
        </authorList>
    </citation>
    <scope>NUCLEOTIDE SEQUENCE [LARGE SCALE GENOMIC DNA]</scope>
    <source>
        <strain evidence="16 17">Bercovier 4</strain>
    </source>
</reference>
<dbReference type="GO" id="GO:0005886">
    <property type="term" value="C:plasma membrane"/>
    <property type="evidence" value="ECO:0007669"/>
    <property type="project" value="UniProtKB-SubCell"/>
</dbReference>
<dbReference type="UniPathway" id="UPA00251">
    <property type="reaction ID" value="UER00324"/>
</dbReference>
<feature type="transmembrane region" description="Helical" evidence="15">
    <location>
        <begin position="75"/>
        <end position="99"/>
    </location>
</feature>
<dbReference type="EMBL" id="LNYH01000014">
    <property type="protein sequence ID" value="KTD32132.1"/>
    <property type="molecule type" value="Genomic_DNA"/>
</dbReference>
<evidence type="ECO:0000256" key="8">
    <source>
        <dbReference type="ARBA" id="ARBA00022723"/>
    </source>
</evidence>
<dbReference type="PANTHER" id="PTHR40255:SF1">
    <property type="entry name" value="PROTOPORPHYRINOGEN IX OXIDASE"/>
    <property type="match status" value="1"/>
</dbReference>
<dbReference type="OrthoDB" id="5770094at2"/>
<evidence type="ECO:0000256" key="4">
    <source>
        <dbReference type="ARBA" id="ARBA00017504"/>
    </source>
</evidence>
<accession>A0A0W0WID3</accession>
<keyword evidence="9 15" id="KW-1133">Transmembrane helix</keyword>
<name>A0A0W0WID3_9GAMM</name>
<dbReference type="Proteomes" id="UP000054761">
    <property type="component" value="Unassembled WGS sequence"/>
</dbReference>
<organism evidence="16 17">
    <name type="scientific">Legionella israelensis</name>
    <dbReference type="NCBI Taxonomy" id="454"/>
    <lineage>
        <taxon>Bacteria</taxon>
        <taxon>Pseudomonadati</taxon>
        <taxon>Pseudomonadota</taxon>
        <taxon>Gammaproteobacteria</taxon>
        <taxon>Legionellales</taxon>
        <taxon>Legionellaceae</taxon>
        <taxon>Legionella</taxon>
    </lineage>
</organism>
<evidence type="ECO:0000256" key="9">
    <source>
        <dbReference type="ARBA" id="ARBA00022989"/>
    </source>
</evidence>
<dbReference type="PIRSF" id="PIRSF004638">
    <property type="entry name" value="UCP004638"/>
    <property type="match status" value="1"/>
</dbReference>
<comment type="function">
    <text evidence="14">Catalyzes the oxidation of protoporphyrinogen IX to protoporphyrin IX.</text>
</comment>
<comment type="similarity">
    <text evidence="3 14">Belongs to the HemJ family.</text>
</comment>
<evidence type="ECO:0000256" key="6">
    <source>
        <dbReference type="ARBA" id="ARBA00022617"/>
    </source>
</evidence>
<evidence type="ECO:0000256" key="2">
    <source>
        <dbReference type="ARBA" id="ARBA00005073"/>
    </source>
</evidence>
<evidence type="ECO:0000256" key="12">
    <source>
        <dbReference type="ARBA" id="ARBA00023136"/>
    </source>
</evidence>
<keyword evidence="7 15" id="KW-0812">Transmembrane</keyword>
<comment type="catalytic activity">
    <reaction evidence="13 14">
        <text>protoporphyrinogen IX + 3 A = protoporphyrin IX + 3 AH2</text>
        <dbReference type="Rhea" id="RHEA:62000"/>
        <dbReference type="ChEBI" id="CHEBI:13193"/>
        <dbReference type="ChEBI" id="CHEBI:17499"/>
        <dbReference type="ChEBI" id="CHEBI:57306"/>
        <dbReference type="ChEBI" id="CHEBI:57307"/>
    </reaction>
</comment>
<evidence type="ECO:0000313" key="16">
    <source>
        <dbReference type="EMBL" id="KTD32132.1"/>
    </source>
</evidence>
<evidence type="ECO:0000256" key="13">
    <source>
        <dbReference type="ARBA" id="ARBA00048390"/>
    </source>
</evidence>
<evidence type="ECO:0000313" key="17">
    <source>
        <dbReference type="Proteomes" id="UP000054761"/>
    </source>
</evidence>
<comment type="pathway">
    <text evidence="2 14">Porphyrin-containing compound metabolism; protoporphyrin-IX biosynthesis; protoporphyrin-IX from protoporphyrinogen-IX: step 1/1.</text>
</comment>
<comment type="cofactor">
    <cofactor evidence="14">
        <name>heme b</name>
        <dbReference type="ChEBI" id="CHEBI:60344"/>
    </cofactor>
    <text evidence="14">Binds 1 heme b (iron(II)-protoporphyrin IX) group per subunit.</text>
</comment>
<evidence type="ECO:0000256" key="1">
    <source>
        <dbReference type="ARBA" id="ARBA00004651"/>
    </source>
</evidence>
<keyword evidence="11 14" id="KW-0408">Iron</keyword>
<evidence type="ECO:0000256" key="11">
    <source>
        <dbReference type="ARBA" id="ARBA00023004"/>
    </source>
</evidence>
<dbReference type="GO" id="GO:0006782">
    <property type="term" value="P:protoporphyrinogen IX biosynthetic process"/>
    <property type="evidence" value="ECO:0007669"/>
    <property type="project" value="UniProtKB-UniRule"/>
</dbReference>
<keyword evidence="6 14" id="KW-0349">Heme</keyword>
<dbReference type="EC" id="1.3.99.-" evidence="14"/>
<comment type="subcellular location">
    <subcellularLocation>
        <location evidence="1">Cell membrane</location>
        <topology evidence="1">Multi-pass membrane protein</topology>
    </subcellularLocation>
</comment>
<keyword evidence="8 14" id="KW-0479">Metal-binding</keyword>
<evidence type="ECO:0000256" key="15">
    <source>
        <dbReference type="SAM" id="Phobius"/>
    </source>
</evidence>
<dbReference type="GO" id="GO:0046872">
    <property type="term" value="F:metal ion binding"/>
    <property type="evidence" value="ECO:0007669"/>
    <property type="project" value="UniProtKB-UniRule"/>
</dbReference>
<dbReference type="PANTHER" id="PTHR40255">
    <property type="entry name" value="UPF0093 MEMBRANE PROTEIN SLR1790"/>
    <property type="match status" value="1"/>
</dbReference>
<feature type="transmembrane region" description="Helical" evidence="15">
    <location>
        <begin position="6"/>
        <end position="26"/>
    </location>
</feature>
<keyword evidence="10" id="KW-0560">Oxidoreductase</keyword>
<proteinExistence type="inferred from homology"/>
<keyword evidence="17" id="KW-1185">Reference proteome</keyword>
<dbReference type="Pfam" id="PF03653">
    <property type="entry name" value="UPF0093"/>
    <property type="match status" value="1"/>
</dbReference>